<dbReference type="InterPro" id="IPR036979">
    <property type="entry name" value="CM_dom_sf"/>
</dbReference>
<dbReference type="PROSITE" id="PS51168">
    <property type="entry name" value="CHORISMATE_MUT_2"/>
    <property type="match status" value="1"/>
</dbReference>
<organism evidence="4 5">
    <name type="scientific">Mangrovivirga cuniculi</name>
    <dbReference type="NCBI Taxonomy" id="2715131"/>
    <lineage>
        <taxon>Bacteria</taxon>
        <taxon>Pseudomonadati</taxon>
        <taxon>Bacteroidota</taxon>
        <taxon>Cytophagia</taxon>
        <taxon>Cytophagales</taxon>
        <taxon>Mangrovivirgaceae</taxon>
        <taxon>Mangrovivirga</taxon>
    </lineage>
</organism>
<evidence type="ECO:0000259" key="3">
    <source>
        <dbReference type="PROSITE" id="PS51168"/>
    </source>
</evidence>
<accession>A0A4D7K7Z4</accession>
<dbReference type="RefSeq" id="WP_137092447.1">
    <property type="nucleotide sequence ID" value="NZ_CP028923.1"/>
</dbReference>
<dbReference type="SUPFAM" id="SSF51569">
    <property type="entry name" value="Aldolase"/>
    <property type="match status" value="1"/>
</dbReference>
<dbReference type="OrthoDB" id="9780456at2"/>
<dbReference type="InterPro" id="IPR036263">
    <property type="entry name" value="Chorismate_II_sf"/>
</dbReference>
<dbReference type="KEGG" id="fpf:DCC35_20005"/>
<dbReference type="InterPro" id="IPR052899">
    <property type="entry name" value="Class-I_DAHP_synthase"/>
</dbReference>
<name>A0A4D7K7Z4_9BACT</name>
<feature type="domain" description="Chorismate mutase" evidence="3">
    <location>
        <begin position="263"/>
        <end position="354"/>
    </location>
</feature>
<dbReference type="GO" id="GO:0046417">
    <property type="term" value="P:chorismate metabolic process"/>
    <property type="evidence" value="ECO:0007669"/>
    <property type="project" value="InterPro"/>
</dbReference>
<keyword evidence="5" id="KW-1185">Reference proteome</keyword>
<keyword evidence="2" id="KW-0808">Transferase</keyword>
<dbReference type="EC" id="5.4.99.5" evidence="1"/>
<proteinExistence type="predicted"/>
<dbReference type="InterPro" id="IPR006218">
    <property type="entry name" value="DAHP1/KDSA"/>
</dbReference>
<evidence type="ECO:0000313" key="5">
    <source>
        <dbReference type="Proteomes" id="UP000298616"/>
    </source>
</evidence>
<dbReference type="PANTHER" id="PTHR43018:SF1">
    <property type="entry name" value="PROTEIN AROA(G)"/>
    <property type="match status" value="1"/>
</dbReference>
<evidence type="ECO:0000256" key="2">
    <source>
        <dbReference type="ARBA" id="ARBA00022679"/>
    </source>
</evidence>
<dbReference type="GO" id="GO:0004106">
    <property type="term" value="F:chorismate mutase activity"/>
    <property type="evidence" value="ECO:0007669"/>
    <property type="project" value="UniProtKB-EC"/>
</dbReference>
<dbReference type="SMART" id="SM00830">
    <property type="entry name" value="CM_2"/>
    <property type="match status" value="1"/>
</dbReference>
<dbReference type="AlphaFoldDB" id="A0A4D7K7Z4"/>
<dbReference type="Pfam" id="PF00793">
    <property type="entry name" value="DAHP_synth_1"/>
    <property type="match status" value="1"/>
</dbReference>
<evidence type="ECO:0000313" key="4">
    <source>
        <dbReference type="EMBL" id="QCK16854.1"/>
    </source>
</evidence>
<dbReference type="EMBL" id="CP028923">
    <property type="protein sequence ID" value="QCK16854.1"/>
    <property type="molecule type" value="Genomic_DNA"/>
</dbReference>
<dbReference type="Gene3D" id="3.20.20.70">
    <property type="entry name" value="Aldolase class I"/>
    <property type="match status" value="1"/>
</dbReference>
<protein>
    <recommendedName>
        <fullName evidence="1">chorismate mutase</fullName>
        <ecNumber evidence="1">5.4.99.5</ecNumber>
    </recommendedName>
</protein>
<dbReference type="Gene3D" id="1.20.59.10">
    <property type="entry name" value="Chorismate mutase"/>
    <property type="match status" value="1"/>
</dbReference>
<evidence type="ECO:0000256" key="1">
    <source>
        <dbReference type="ARBA" id="ARBA00012404"/>
    </source>
</evidence>
<dbReference type="Proteomes" id="UP000298616">
    <property type="component" value="Chromosome"/>
</dbReference>
<dbReference type="InterPro" id="IPR002701">
    <property type="entry name" value="CM_II_prokaryot"/>
</dbReference>
<gene>
    <name evidence="4" type="ORF">DCC35_20005</name>
</gene>
<sequence>MKTNVIELFKQKRPVVISGPCSAESEEQLLSTAKELADTGKVDILRAGIWKPRTRPGSFEGVGVEALGWMKKAKEETGLPISAEVAKFSHVFDALKHDVDVMWIGARTTVNPFSVQEIADALRGTDATVFVKNPLNPDIQLWTGAIERLQGAGITKIGLIHRGFAQHQKVKYRNEPKWQLAVEMKRRFPDMPMVCDPSHICGNRDLLQAVSQKALDLNMDGLMIESHINPEVALSDKDQQVTPSVLDQLLSDLVVRSTSVEDASFREKLDVLRSRIDMIDEDIMKLLGDRMKTSEEIGHVKNDEGITILQPNRWEEIIEKSLVKGGIHGLSEKFMKAYLKIIHQESIDHQNIVMNKAGNNVVK</sequence>
<dbReference type="GO" id="GO:0016740">
    <property type="term" value="F:transferase activity"/>
    <property type="evidence" value="ECO:0007669"/>
    <property type="project" value="UniProtKB-KW"/>
</dbReference>
<dbReference type="Pfam" id="PF01817">
    <property type="entry name" value="CM_2"/>
    <property type="match status" value="1"/>
</dbReference>
<dbReference type="SUPFAM" id="SSF48600">
    <property type="entry name" value="Chorismate mutase II"/>
    <property type="match status" value="1"/>
</dbReference>
<reference evidence="4 5" key="1">
    <citation type="submission" date="2018-04" db="EMBL/GenBank/DDBJ databases">
        <title>Complete genome uncultured novel isolate.</title>
        <authorList>
            <person name="Merlino G."/>
        </authorList>
    </citation>
    <scope>NUCLEOTIDE SEQUENCE [LARGE SCALE GENOMIC DNA]</scope>
    <source>
        <strain evidence="5">R1DC9</strain>
    </source>
</reference>
<dbReference type="InterPro" id="IPR013785">
    <property type="entry name" value="Aldolase_TIM"/>
</dbReference>
<dbReference type="PANTHER" id="PTHR43018">
    <property type="entry name" value="PHOSPHO-2-DEHYDRO-3-DEOXYHEPTONATE ALDOLASE"/>
    <property type="match status" value="1"/>
</dbReference>